<protein>
    <submittedName>
        <fullName evidence="2">DUF4194 domain-containing protein</fullName>
    </submittedName>
</protein>
<name>A0ABS5F7H6_9PROT</name>
<comment type="caution">
    <text evidence="2">The sequence shown here is derived from an EMBL/GenBank/DDBJ whole genome shotgun (WGS) entry which is preliminary data.</text>
</comment>
<proteinExistence type="predicted"/>
<feature type="region of interest" description="Disordered" evidence="1">
    <location>
        <begin position="220"/>
        <end position="248"/>
    </location>
</feature>
<dbReference type="RefSeq" id="WP_211856284.1">
    <property type="nucleotide sequence ID" value="NZ_JAAGBB010000059.1"/>
</dbReference>
<dbReference type="Proteomes" id="UP001196870">
    <property type="component" value="Unassembled WGS sequence"/>
</dbReference>
<evidence type="ECO:0000313" key="3">
    <source>
        <dbReference type="Proteomes" id="UP001196870"/>
    </source>
</evidence>
<evidence type="ECO:0000256" key="1">
    <source>
        <dbReference type="SAM" id="MobiDB-lite"/>
    </source>
</evidence>
<organism evidence="2 3">
    <name type="scientific">Plastoroseomonas hellenica</name>
    <dbReference type="NCBI Taxonomy" id="2687306"/>
    <lineage>
        <taxon>Bacteria</taxon>
        <taxon>Pseudomonadati</taxon>
        <taxon>Pseudomonadota</taxon>
        <taxon>Alphaproteobacteria</taxon>
        <taxon>Acetobacterales</taxon>
        <taxon>Acetobacteraceae</taxon>
        <taxon>Plastoroseomonas</taxon>
    </lineage>
</organism>
<reference evidence="3" key="1">
    <citation type="journal article" date="2021" name="Syst. Appl. Microbiol.">
        <title>Roseomonas hellenica sp. nov., isolated from roots of wild-growing Alkanna tinctoria.</title>
        <authorList>
            <person name="Rat A."/>
            <person name="Naranjo H.D."/>
            <person name="Lebbe L."/>
            <person name="Cnockaert M."/>
            <person name="Krigas N."/>
            <person name="Grigoriadou K."/>
            <person name="Maloupa E."/>
            <person name="Willems A."/>
        </authorList>
    </citation>
    <scope>NUCLEOTIDE SEQUENCE [LARGE SCALE GENOMIC DNA]</scope>
    <source>
        <strain evidence="3">LMG 31523</strain>
    </source>
</reference>
<gene>
    <name evidence="2" type="ORF">GXW71_29420</name>
</gene>
<sequence>MPELEEVRDLLEPDRGQGVPKEDIETAIQALMFHQCIYEDTRGIGKSFALLRSRFPFFERYFSAMGHRLISVPREGMIALMPGDNAYAWRETRMPKDKTLVLLALRLMLEEGFKAGQMTESGRVEATTDELHDLIRHATRSEPPGEGRLTEILMEFRRRGLVRIGDRDSAERVRPIAVLPGVRLVCTDAFARALTAWIEAGAEEKGEIFDFIAGHRERENAAPDFSATSSRMADEPEGSDGDDIEDEV</sequence>
<keyword evidence="3" id="KW-1185">Reference proteome</keyword>
<dbReference type="EMBL" id="JAAGBB010000059">
    <property type="protein sequence ID" value="MBR0668509.1"/>
    <property type="molecule type" value="Genomic_DNA"/>
</dbReference>
<feature type="compositionally biased region" description="Acidic residues" evidence="1">
    <location>
        <begin position="235"/>
        <end position="248"/>
    </location>
</feature>
<evidence type="ECO:0000313" key="2">
    <source>
        <dbReference type="EMBL" id="MBR0668509.1"/>
    </source>
</evidence>
<accession>A0ABS5F7H6</accession>
<dbReference type="Pfam" id="PF13835">
    <property type="entry name" value="DUF4194"/>
    <property type="match status" value="1"/>
</dbReference>
<dbReference type="InterPro" id="IPR025449">
    <property type="entry name" value="JetB"/>
</dbReference>